<sequence length="175" mass="18760">MSCDISLGRLEPCKTSNGGLKAVYFVNWGDATGVTYDATDTDAITAVAGTPTAYKYDLKGNSSFEQTITSSRENGTTFFEQTLNLTLKKLTIKDHKQIKLLSYGRPQVIVQDNNDNYFWCGLEHGMDVTGGTIVTGAAMGDLSGYTLVLSGQENVPANFIMTSLTTAGFTVVSGV</sequence>
<organism evidence="1">
    <name type="scientific">uncultured Caudovirales phage</name>
    <dbReference type="NCBI Taxonomy" id="2100421"/>
    <lineage>
        <taxon>Viruses</taxon>
        <taxon>Duplodnaviria</taxon>
        <taxon>Heunggongvirae</taxon>
        <taxon>Uroviricota</taxon>
        <taxon>Caudoviricetes</taxon>
        <taxon>Peduoviridae</taxon>
        <taxon>Maltschvirus</taxon>
        <taxon>Maltschvirus maltsch</taxon>
    </lineage>
</organism>
<proteinExistence type="predicted"/>
<accession>A0A6J5LRR3</accession>
<protein>
    <submittedName>
        <fullName evidence="1">Uncharacterized protein</fullName>
    </submittedName>
</protein>
<gene>
    <name evidence="1" type="ORF">UFOVP324_21</name>
</gene>
<evidence type="ECO:0000313" key="1">
    <source>
        <dbReference type="EMBL" id="CAB4137244.1"/>
    </source>
</evidence>
<reference evidence="1" key="1">
    <citation type="submission" date="2020-04" db="EMBL/GenBank/DDBJ databases">
        <authorList>
            <person name="Chiriac C."/>
            <person name="Salcher M."/>
            <person name="Ghai R."/>
            <person name="Kavagutti S V."/>
        </authorList>
    </citation>
    <scope>NUCLEOTIDE SEQUENCE</scope>
</reference>
<name>A0A6J5LRR3_9CAUD</name>
<dbReference type="EMBL" id="LR796334">
    <property type="protein sequence ID" value="CAB4137244.1"/>
    <property type="molecule type" value="Genomic_DNA"/>
</dbReference>